<sequence>MSTGLENKVIITAALTGAVTPKSISPNTPITPEEIAEDAYKCWKAGAAIVHLHMRTDDGIGTMDKERFKKTVSLIRAKTDCDIVVNCTTSGDNNATDETRMAHIKEIPAIELASYDAGTFNWMPSFVFYNTPQFLTKLGTTMQEYDVKPEVEIFDMGMLNNAKYYLGNGVLKSPMYCQLVMGVGGAMEATVENLLYLVNHLPKDTVWSAFGIGTAHLPIMYAALALGGHIRVGLEDNVYFSKGVKASNPQLVDRAVQAITTFGKEPATPAEARQILGLKPLVR</sequence>
<evidence type="ECO:0000256" key="4">
    <source>
        <dbReference type="ARBA" id="ARBA00022833"/>
    </source>
</evidence>
<keyword evidence="3" id="KW-0479">Metal-binding</keyword>
<comment type="cofactor">
    <cofactor evidence="1">
        <name>Zn(2+)</name>
        <dbReference type="ChEBI" id="CHEBI:29105"/>
    </cofactor>
</comment>
<dbReference type="GO" id="GO:0046872">
    <property type="term" value="F:metal ion binding"/>
    <property type="evidence" value="ECO:0007669"/>
    <property type="project" value="UniProtKB-KW"/>
</dbReference>
<evidence type="ECO:0000313" key="6">
    <source>
        <dbReference type="Proteomes" id="UP000192790"/>
    </source>
</evidence>
<dbReference type="RefSeq" id="WP_084235325.1">
    <property type="nucleotide sequence ID" value="NZ_FWXW01000008.1"/>
</dbReference>
<proteinExistence type="predicted"/>
<dbReference type="GO" id="GO:0043720">
    <property type="term" value="F:3-keto-5-aminohexanoate cleavage activity"/>
    <property type="evidence" value="ECO:0007669"/>
    <property type="project" value="InterPro"/>
</dbReference>
<keyword evidence="6" id="KW-1185">Reference proteome</keyword>
<dbReference type="Pfam" id="PF05853">
    <property type="entry name" value="BKACE"/>
    <property type="match status" value="1"/>
</dbReference>
<evidence type="ECO:0000256" key="1">
    <source>
        <dbReference type="ARBA" id="ARBA00001947"/>
    </source>
</evidence>
<dbReference type="AlphaFoldDB" id="A0A1W2CAE1"/>
<keyword evidence="2" id="KW-0808">Transferase</keyword>
<reference evidence="5 6" key="1">
    <citation type="submission" date="2017-04" db="EMBL/GenBank/DDBJ databases">
        <authorList>
            <person name="Afonso C.L."/>
            <person name="Miller P.J."/>
            <person name="Scott M.A."/>
            <person name="Spackman E."/>
            <person name="Goraichik I."/>
            <person name="Dimitrov K.M."/>
            <person name="Suarez D.L."/>
            <person name="Swayne D.E."/>
        </authorList>
    </citation>
    <scope>NUCLEOTIDE SEQUENCE [LARGE SCALE GENOMIC DNA]</scope>
    <source>
        <strain evidence="5 6">DSM 12816</strain>
    </source>
</reference>
<accession>A0A1W2CAE1</accession>
<dbReference type="EMBL" id="FWXW01000008">
    <property type="protein sequence ID" value="SMC81842.1"/>
    <property type="molecule type" value="Genomic_DNA"/>
</dbReference>
<evidence type="ECO:0000256" key="2">
    <source>
        <dbReference type="ARBA" id="ARBA00022679"/>
    </source>
</evidence>
<dbReference type="PANTHER" id="PTHR37418">
    <property type="entry name" value="3-KETO-5-AMINOHEXANOATE CLEAVAGE ENZYME-RELATED"/>
    <property type="match status" value="1"/>
</dbReference>
<dbReference type="Proteomes" id="UP000192790">
    <property type="component" value="Unassembled WGS sequence"/>
</dbReference>
<dbReference type="OrthoDB" id="63399at2"/>
<dbReference type="InterPro" id="IPR008567">
    <property type="entry name" value="BKACE"/>
</dbReference>
<organism evidence="5 6">
    <name type="scientific">Papillibacter cinnamivorans DSM 12816</name>
    <dbReference type="NCBI Taxonomy" id="1122930"/>
    <lineage>
        <taxon>Bacteria</taxon>
        <taxon>Bacillati</taxon>
        <taxon>Bacillota</taxon>
        <taxon>Clostridia</taxon>
        <taxon>Eubacteriales</taxon>
        <taxon>Oscillospiraceae</taxon>
        <taxon>Papillibacter</taxon>
    </lineage>
</organism>
<dbReference type="Gene3D" id="3.20.20.70">
    <property type="entry name" value="Aldolase class I"/>
    <property type="match status" value="1"/>
</dbReference>
<protein>
    <submittedName>
        <fullName evidence="5">Uncharacterized conserved protein, DUF849 family</fullName>
    </submittedName>
</protein>
<evidence type="ECO:0000256" key="3">
    <source>
        <dbReference type="ARBA" id="ARBA00022723"/>
    </source>
</evidence>
<name>A0A1W2CAE1_9FIRM</name>
<dbReference type="STRING" id="1122930.SAMN02745168_2651"/>
<evidence type="ECO:0000313" key="5">
    <source>
        <dbReference type="EMBL" id="SMC81842.1"/>
    </source>
</evidence>
<gene>
    <name evidence="5" type="ORF">SAMN02745168_2651</name>
</gene>
<dbReference type="PANTHER" id="PTHR37418:SF2">
    <property type="entry name" value="3-KETO-5-AMINOHEXANOATE CLEAVAGE ENZYME"/>
    <property type="match status" value="1"/>
</dbReference>
<keyword evidence="4" id="KW-0862">Zinc</keyword>
<dbReference type="InterPro" id="IPR013785">
    <property type="entry name" value="Aldolase_TIM"/>
</dbReference>